<keyword evidence="2" id="KW-0378">Hydrolase</keyword>
<evidence type="ECO:0000256" key="1">
    <source>
        <dbReference type="ARBA" id="ARBA00001946"/>
    </source>
</evidence>
<proteinExistence type="predicted"/>
<organism evidence="4 5">
    <name type="scientific">Candidatus Falkowbacteria bacterium RIFOXYA2_FULL_38_12</name>
    <dbReference type="NCBI Taxonomy" id="1797993"/>
    <lineage>
        <taxon>Bacteria</taxon>
        <taxon>Candidatus Falkowiibacteriota</taxon>
    </lineage>
</organism>
<dbReference type="GO" id="GO:0016787">
    <property type="term" value="F:hydrolase activity"/>
    <property type="evidence" value="ECO:0007669"/>
    <property type="project" value="UniProtKB-KW"/>
</dbReference>
<dbReference type="AlphaFoldDB" id="A0A1F5S1I3"/>
<dbReference type="Gene3D" id="3.90.79.10">
    <property type="entry name" value="Nucleoside Triphosphate Pyrophosphohydrolase"/>
    <property type="match status" value="1"/>
</dbReference>
<evidence type="ECO:0000259" key="3">
    <source>
        <dbReference type="PROSITE" id="PS51462"/>
    </source>
</evidence>
<dbReference type="Pfam" id="PF00293">
    <property type="entry name" value="NUDIX"/>
    <property type="match status" value="1"/>
</dbReference>
<feature type="domain" description="Nudix hydrolase" evidence="3">
    <location>
        <begin position="12"/>
        <end position="135"/>
    </location>
</feature>
<comment type="cofactor">
    <cofactor evidence="1">
        <name>Mg(2+)</name>
        <dbReference type="ChEBI" id="CHEBI:18420"/>
    </cofactor>
</comment>
<reference evidence="4 5" key="1">
    <citation type="journal article" date="2016" name="Nat. Commun.">
        <title>Thousands of microbial genomes shed light on interconnected biogeochemical processes in an aquifer system.</title>
        <authorList>
            <person name="Anantharaman K."/>
            <person name="Brown C.T."/>
            <person name="Hug L.A."/>
            <person name="Sharon I."/>
            <person name="Castelle C.J."/>
            <person name="Probst A.J."/>
            <person name="Thomas B.C."/>
            <person name="Singh A."/>
            <person name="Wilkins M.J."/>
            <person name="Karaoz U."/>
            <person name="Brodie E.L."/>
            <person name="Williams K.H."/>
            <person name="Hubbard S.S."/>
            <person name="Banfield J.F."/>
        </authorList>
    </citation>
    <scope>NUCLEOTIDE SEQUENCE [LARGE SCALE GENOMIC DNA]</scope>
</reference>
<comment type="caution">
    <text evidence="4">The sequence shown here is derived from an EMBL/GenBank/DDBJ whole genome shotgun (WGS) entry which is preliminary data.</text>
</comment>
<sequence>MKQDENKDLLLENVLIASGPVIIECDKVLLNKHGDKKEWKFPGGDIYEKSGTFEEWAIRRSKEEMGIDCEIVRPLKPMILWHEDKTIILIHYLARRISDKIEPAKFIDAWDWVDIKNLPEDCAPNIKPVIDEYLKTR</sequence>
<name>A0A1F5S1I3_9BACT</name>
<evidence type="ECO:0000313" key="4">
    <source>
        <dbReference type="EMBL" id="OGF20548.1"/>
    </source>
</evidence>
<dbReference type="PANTHER" id="PTHR43046:SF2">
    <property type="entry name" value="8-OXO-DGTP DIPHOSPHATASE-RELATED"/>
    <property type="match status" value="1"/>
</dbReference>
<dbReference type="PANTHER" id="PTHR43046">
    <property type="entry name" value="GDP-MANNOSE MANNOSYL HYDROLASE"/>
    <property type="match status" value="1"/>
</dbReference>
<evidence type="ECO:0000313" key="5">
    <source>
        <dbReference type="Proteomes" id="UP000177407"/>
    </source>
</evidence>
<dbReference type="PROSITE" id="PS51462">
    <property type="entry name" value="NUDIX"/>
    <property type="match status" value="1"/>
</dbReference>
<dbReference type="InterPro" id="IPR015797">
    <property type="entry name" value="NUDIX_hydrolase-like_dom_sf"/>
</dbReference>
<gene>
    <name evidence="4" type="ORF">A2257_04300</name>
</gene>
<dbReference type="SUPFAM" id="SSF55811">
    <property type="entry name" value="Nudix"/>
    <property type="match status" value="1"/>
</dbReference>
<evidence type="ECO:0000256" key="2">
    <source>
        <dbReference type="ARBA" id="ARBA00022801"/>
    </source>
</evidence>
<protein>
    <recommendedName>
        <fullName evidence="3">Nudix hydrolase domain-containing protein</fullName>
    </recommendedName>
</protein>
<dbReference type="Proteomes" id="UP000177407">
    <property type="component" value="Unassembled WGS sequence"/>
</dbReference>
<dbReference type="InterPro" id="IPR000086">
    <property type="entry name" value="NUDIX_hydrolase_dom"/>
</dbReference>
<accession>A0A1F5S1I3</accession>
<dbReference type="EMBL" id="MFGA01000023">
    <property type="protein sequence ID" value="OGF20548.1"/>
    <property type="molecule type" value="Genomic_DNA"/>
</dbReference>